<evidence type="ECO:0000259" key="2">
    <source>
        <dbReference type="SMART" id="SM00834"/>
    </source>
</evidence>
<evidence type="ECO:0000313" key="3">
    <source>
        <dbReference type="EMBL" id="SNC63418.1"/>
    </source>
</evidence>
<feature type="region of interest" description="Disordered" evidence="1">
    <location>
        <begin position="58"/>
        <end position="95"/>
    </location>
</feature>
<proteinExistence type="predicted"/>
<feature type="domain" description="Putative regulatory protein FmdB zinc ribbon" evidence="2">
    <location>
        <begin position="1"/>
        <end position="41"/>
    </location>
</feature>
<gene>
    <name evidence="3" type="ORF">SAMN05445756_0902</name>
</gene>
<keyword evidence="4" id="KW-1185">Reference proteome</keyword>
<accession>A0A212TBJ4</accession>
<reference evidence="3 4" key="1">
    <citation type="submission" date="2017-06" db="EMBL/GenBank/DDBJ databases">
        <authorList>
            <person name="Kim H.J."/>
            <person name="Triplett B.A."/>
        </authorList>
    </citation>
    <scope>NUCLEOTIDE SEQUENCE [LARGE SCALE GENOMIC DNA]</scope>
    <source>
        <strain evidence="3 4">DSM 22179</strain>
    </source>
</reference>
<dbReference type="RefSeq" id="WP_088817825.1">
    <property type="nucleotide sequence ID" value="NZ_FYEZ01000001.1"/>
</dbReference>
<dbReference type="Pfam" id="PF09723">
    <property type="entry name" value="Zn_ribbon_8"/>
    <property type="match status" value="1"/>
</dbReference>
<organism evidence="3 4">
    <name type="scientific">Kytococcus aerolatus</name>
    <dbReference type="NCBI Taxonomy" id="592308"/>
    <lineage>
        <taxon>Bacteria</taxon>
        <taxon>Bacillati</taxon>
        <taxon>Actinomycetota</taxon>
        <taxon>Actinomycetes</taxon>
        <taxon>Micrococcales</taxon>
        <taxon>Kytococcaceae</taxon>
        <taxon>Kytococcus</taxon>
    </lineage>
</organism>
<evidence type="ECO:0000313" key="4">
    <source>
        <dbReference type="Proteomes" id="UP000198122"/>
    </source>
</evidence>
<dbReference type="SMART" id="SM00834">
    <property type="entry name" value="CxxC_CXXC_SSSS"/>
    <property type="match status" value="1"/>
</dbReference>
<dbReference type="Proteomes" id="UP000198122">
    <property type="component" value="Unassembled WGS sequence"/>
</dbReference>
<protein>
    <submittedName>
        <fullName evidence="3">Putative regulatory protein, FmdB family</fullName>
    </submittedName>
</protein>
<dbReference type="EMBL" id="FYEZ01000001">
    <property type="protein sequence ID" value="SNC63418.1"/>
    <property type="molecule type" value="Genomic_DNA"/>
</dbReference>
<name>A0A212TBJ4_9MICO</name>
<dbReference type="NCBIfam" id="TIGR02605">
    <property type="entry name" value="CxxC_CxxC_SSSS"/>
    <property type="match status" value="1"/>
</dbReference>
<dbReference type="InterPro" id="IPR013429">
    <property type="entry name" value="Regulatory_FmdB_Zinc_ribbon"/>
</dbReference>
<evidence type="ECO:0000256" key="1">
    <source>
        <dbReference type="SAM" id="MobiDB-lite"/>
    </source>
</evidence>
<sequence>MPLYEIRCEAQHDTEVNIPLAQADDPVACPECGTAARRRISSPRIGRGNDPRARLIESTQATAHQPGVVDAIPASGNRRPTPVSRDPRHAKLPRP</sequence>
<dbReference type="AlphaFoldDB" id="A0A212TBJ4"/>
<dbReference type="OrthoDB" id="9792898at2"/>